<keyword evidence="4" id="KW-1185">Reference proteome</keyword>
<feature type="transmembrane region" description="Helical" evidence="3">
    <location>
        <begin position="40"/>
        <end position="66"/>
    </location>
</feature>
<accession>A0A1S3KBM1</accession>
<dbReference type="RefSeq" id="XP_013420025.1">
    <property type="nucleotide sequence ID" value="XM_013564571.1"/>
</dbReference>
<dbReference type="PANTHER" id="PTHR12475:SF4">
    <property type="entry name" value="PROTEIN THEM6"/>
    <property type="match status" value="1"/>
</dbReference>
<dbReference type="Gene3D" id="3.10.129.10">
    <property type="entry name" value="Hotdog Thioesterase"/>
    <property type="match status" value="1"/>
</dbReference>
<dbReference type="AlphaFoldDB" id="A0A1S3KBM1"/>
<dbReference type="InterPro" id="IPR029069">
    <property type="entry name" value="HotDog_dom_sf"/>
</dbReference>
<keyword evidence="3" id="KW-1133">Transmembrane helix</keyword>
<keyword evidence="3" id="KW-0472">Membrane</keyword>
<proteinExistence type="inferred from homology"/>
<dbReference type="GeneID" id="106180556"/>
<evidence type="ECO:0000256" key="3">
    <source>
        <dbReference type="SAM" id="Phobius"/>
    </source>
</evidence>
<dbReference type="InterPro" id="IPR051490">
    <property type="entry name" value="THEM6_lcsJ_thioesterase"/>
</dbReference>
<evidence type="ECO:0000313" key="5">
    <source>
        <dbReference type="RefSeq" id="XP_013420025.1"/>
    </source>
</evidence>
<dbReference type="Pfam" id="PF13279">
    <property type="entry name" value="4HBT_2"/>
    <property type="match status" value="1"/>
</dbReference>
<dbReference type="Proteomes" id="UP000085678">
    <property type="component" value="Unplaced"/>
</dbReference>
<evidence type="ECO:0000313" key="6">
    <source>
        <dbReference type="RefSeq" id="XP_013420033.1"/>
    </source>
</evidence>
<dbReference type="PANTHER" id="PTHR12475">
    <property type="match status" value="1"/>
</dbReference>
<keyword evidence="3" id="KW-0812">Transmembrane</keyword>
<gene>
    <name evidence="5 6" type="primary">LOC106180556</name>
</gene>
<organism evidence="4 6">
    <name type="scientific">Lingula anatina</name>
    <name type="common">Brachiopod</name>
    <name type="synonym">Lingula unguis</name>
    <dbReference type="NCBI Taxonomy" id="7574"/>
    <lineage>
        <taxon>Eukaryota</taxon>
        <taxon>Metazoa</taxon>
        <taxon>Spiralia</taxon>
        <taxon>Lophotrochozoa</taxon>
        <taxon>Brachiopoda</taxon>
        <taxon>Linguliformea</taxon>
        <taxon>Lingulata</taxon>
        <taxon>Lingulida</taxon>
        <taxon>Linguloidea</taxon>
        <taxon>Lingulidae</taxon>
        <taxon>Lingula</taxon>
    </lineage>
</organism>
<evidence type="ECO:0000256" key="1">
    <source>
        <dbReference type="ARBA" id="ARBA00038228"/>
    </source>
</evidence>
<dbReference type="RefSeq" id="XP_013420033.1">
    <property type="nucleotide sequence ID" value="XM_013564579.1"/>
</dbReference>
<dbReference type="CDD" id="cd00586">
    <property type="entry name" value="4HBT"/>
    <property type="match status" value="1"/>
</dbReference>
<evidence type="ECO:0000256" key="2">
    <source>
        <dbReference type="ARBA" id="ARBA00041112"/>
    </source>
</evidence>
<comment type="similarity">
    <text evidence="1">Belongs to the THEM6 family.</text>
</comment>
<evidence type="ECO:0000313" key="4">
    <source>
        <dbReference type="Proteomes" id="UP000085678"/>
    </source>
</evidence>
<dbReference type="KEGG" id="lak:106180556"/>
<dbReference type="SUPFAM" id="SSF54637">
    <property type="entry name" value="Thioesterase/thiol ester dehydrase-isomerase"/>
    <property type="match status" value="1"/>
</dbReference>
<sequence length="230" mass="27097">MRFLLVNKNRLLCSWIFETSITGEVRSCDYTIVKMALPYLAWPAVAVMYILFEVHYFLHSIAITILTMLQTKKHPLEESVYYSICSTTDLDLQIHMNNARYLRECDFARFKFWCQCGMPRASRAQNAKILLGGATIRYRRPLQLFDTFRIKSKILWWDEKAFILEQKIERTQDDFVCAIMLAKQSVVNSTPEKLLREIVGEEIQRPECPPDVQKWIECNEISSRNLRKID</sequence>
<protein>
    <recommendedName>
        <fullName evidence="2">Protein THEM6</fullName>
    </recommendedName>
</protein>
<reference evidence="5 6" key="1">
    <citation type="submission" date="2025-04" db="UniProtKB">
        <authorList>
            <consortium name="RefSeq"/>
        </authorList>
    </citation>
    <scope>IDENTIFICATION</scope>
    <source>
        <tissue evidence="5 6">Gonads</tissue>
    </source>
</reference>
<dbReference type="OrthoDB" id="265761at2759"/>
<name>A0A1S3KBM1_LINAN</name>